<evidence type="ECO:0000259" key="3">
    <source>
        <dbReference type="Pfam" id="PF17799"/>
    </source>
</evidence>
<dbReference type="GO" id="GO:0003676">
    <property type="term" value="F:nucleic acid binding"/>
    <property type="evidence" value="ECO:0007669"/>
    <property type="project" value="InterPro"/>
</dbReference>
<dbReference type="Gene3D" id="6.10.250.1770">
    <property type="match status" value="1"/>
</dbReference>
<dbReference type="InterPro" id="IPR040447">
    <property type="entry name" value="RRM_Rrp7"/>
</dbReference>
<dbReference type="AlphaFoldDB" id="A0A9Q1C1L0"/>
<protein>
    <submittedName>
        <fullName evidence="4">Ribosomal RNA-processing protein 7-like A</fullName>
    </submittedName>
</protein>
<evidence type="ECO:0000313" key="4">
    <source>
        <dbReference type="EMBL" id="KAJ8036760.1"/>
    </source>
</evidence>
<dbReference type="PANTHER" id="PTHR13191">
    <property type="entry name" value="RIBOSOMAL RNA PROCESSING PROTEIN 7-RELATED"/>
    <property type="match status" value="1"/>
</dbReference>
<accession>A0A9Q1C1L0</accession>
<evidence type="ECO:0000259" key="2">
    <source>
        <dbReference type="Pfam" id="PF12923"/>
    </source>
</evidence>
<name>A0A9Q1C1L0_HOLLE</name>
<dbReference type="InterPro" id="IPR012677">
    <property type="entry name" value="Nucleotide-bd_a/b_plait_sf"/>
</dbReference>
<dbReference type="OrthoDB" id="5390at2759"/>
<dbReference type="SUPFAM" id="SSF54928">
    <property type="entry name" value="RNA-binding domain, RBD"/>
    <property type="match status" value="1"/>
</dbReference>
<feature type="domain" description="Ribosomal RNA-processing protein 7 C-terminal" evidence="2">
    <location>
        <begin position="162"/>
        <end position="281"/>
    </location>
</feature>
<dbReference type="InterPro" id="IPR035979">
    <property type="entry name" value="RBD_domain_sf"/>
</dbReference>
<dbReference type="Proteomes" id="UP001152320">
    <property type="component" value="Chromosome 8"/>
</dbReference>
<dbReference type="Pfam" id="PF12923">
    <property type="entry name" value="RRP7"/>
    <property type="match status" value="1"/>
</dbReference>
<sequence>MNTRRNAGMNPQKKTCVTSHWFTHSTHVMAREVNLRKFDAVQVQFSDDNTAAHYLFFRRHLSKEEDLRRPADRTLFVANVPPYCNEACLQRLFGDIGKVESVYREGTSVLLAKESEQSKTESHSVDQELEKSIKELCQVKVLKADIATMKTGLAKWCSEYAANRPNPQKLQKEVDNFMVNYDKEKKKEEEEAKEKEGVADEDGWITVTKKTKKKVVQRTEQKQEWLKAKEAKKAKQREHVNFYAFQMKQSKRDYIADLRRKFEEDKQKIAAMKAARRFKPY</sequence>
<dbReference type="GO" id="GO:0034456">
    <property type="term" value="C:UTP-C complex"/>
    <property type="evidence" value="ECO:0007669"/>
    <property type="project" value="TreeGrafter"/>
</dbReference>
<feature type="domain" description="Rrp7 RRM-like N-terminal" evidence="3">
    <location>
        <begin position="38"/>
        <end position="120"/>
    </location>
</feature>
<comment type="caution">
    <text evidence="4">The sequence shown here is derived from an EMBL/GenBank/DDBJ whole genome shotgun (WGS) entry which is preliminary data.</text>
</comment>
<comment type="similarity">
    <text evidence="1">Belongs to the RRP7 family.</text>
</comment>
<dbReference type="CDD" id="cd12951">
    <property type="entry name" value="RRP7_Rrp7A"/>
    <property type="match status" value="1"/>
</dbReference>
<dbReference type="PANTHER" id="PTHR13191:SF0">
    <property type="entry name" value="RIBOSOMAL RNA-PROCESSING PROTEIN 7 HOMOLOG A-RELATED"/>
    <property type="match status" value="1"/>
</dbReference>
<organism evidence="4 5">
    <name type="scientific">Holothuria leucospilota</name>
    <name type="common">Black long sea cucumber</name>
    <name type="synonym">Mertensiothuria leucospilota</name>
    <dbReference type="NCBI Taxonomy" id="206669"/>
    <lineage>
        <taxon>Eukaryota</taxon>
        <taxon>Metazoa</taxon>
        <taxon>Echinodermata</taxon>
        <taxon>Eleutherozoa</taxon>
        <taxon>Echinozoa</taxon>
        <taxon>Holothuroidea</taxon>
        <taxon>Aspidochirotacea</taxon>
        <taxon>Aspidochirotida</taxon>
        <taxon>Holothuriidae</taxon>
        <taxon>Holothuria</taxon>
    </lineage>
</organism>
<keyword evidence="5" id="KW-1185">Reference proteome</keyword>
<reference evidence="4" key="1">
    <citation type="submission" date="2021-10" db="EMBL/GenBank/DDBJ databases">
        <title>Tropical sea cucumber genome reveals ecological adaptation and Cuvierian tubules defense mechanism.</title>
        <authorList>
            <person name="Chen T."/>
        </authorList>
    </citation>
    <scope>NUCLEOTIDE SEQUENCE</scope>
    <source>
        <strain evidence="4">Nanhai2018</strain>
        <tissue evidence="4">Muscle</tissue>
    </source>
</reference>
<proteinExistence type="inferred from homology"/>
<dbReference type="Pfam" id="PF17799">
    <property type="entry name" value="RRM_Rrp7"/>
    <property type="match status" value="1"/>
</dbReference>
<dbReference type="GO" id="GO:0032545">
    <property type="term" value="C:CURI complex"/>
    <property type="evidence" value="ECO:0007669"/>
    <property type="project" value="TreeGrafter"/>
</dbReference>
<evidence type="ECO:0000256" key="1">
    <source>
        <dbReference type="ARBA" id="ARBA00006110"/>
    </source>
</evidence>
<dbReference type="InterPro" id="IPR040446">
    <property type="entry name" value="RRP7"/>
</dbReference>
<gene>
    <name evidence="4" type="ORF">HOLleu_17392</name>
</gene>
<dbReference type="Gene3D" id="3.30.70.330">
    <property type="match status" value="1"/>
</dbReference>
<dbReference type="InterPro" id="IPR024326">
    <property type="entry name" value="RRP7_C"/>
</dbReference>
<evidence type="ECO:0000313" key="5">
    <source>
        <dbReference type="Proteomes" id="UP001152320"/>
    </source>
</evidence>
<dbReference type="GO" id="GO:0000028">
    <property type="term" value="P:ribosomal small subunit assembly"/>
    <property type="evidence" value="ECO:0007669"/>
    <property type="project" value="TreeGrafter"/>
</dbReference>
<dbReference type="EMBL" id="JAIZAY010000008">
    <property type="protein sequence ID" value="KAJ8036760.1"/>
    <property type="molecule type" value="Genomic_DNA"/>
</dbReference>
<dbReference type="GO" id="GO:0006364">
    <property type="term" value="P:rRNA processing"/>
    <property type="evidence" value="ECO:0007669"/>
    <property type="project" value="TreeGrafter"/>
</dbReference>